<comment type="caution">
    <text evidence="1">The sequence shown here is derived from an EMBL/GenBank/DDBJ whole genome shotgun (WGS) entry which is preliminary data.</text>
</comment>
<dbReference type="RefSeq" id="XP_064707895.1">
    <property type="nucleotide sequence ID" value="XM_064855995.1"/>
</dbReference>
<protein>
    <recommendedName>
        <fullName evidence="3">CBS domain-containing protein</fullName>
    </recommendedName>
</protein>
<dbReference type="PANTHER" id="PTHR42115:SF1">
    <property type="entry name" value="BETA-SYNTHASE (BETA-THIONASE), PUTATIVE (AFU_ORTHOLOGUE AFUA_3G08420)-RELATED"/>
    <property type="match status" value="1"/>
</dbReference>
<dbReference type="EMBL" id="JAVRRD010000008">
    <property type="protein sequence ID" value="KAK5055925.1"/>
    <property type="molecule type" value="Genomic_DNA"/>
</dbReference>
<name>A0AAV9NF50_9EURO</name>
<dbReference type="Gene3D" id="3.10.580.10">
    <property type="entry name" value="CBS-domain"/>
    <property type="match status" value="1"/>
</dbReference>
<reference evidence="1 2" key="1">
    <citation type="submission" date="2023-08" db="EMBL/GenBank/DDBJ databases">
        <title>Black Yeasts Isolated from many extreme environments.</title>
        <authorList>
            <person name="Coleine C."/>
            <person name="Stajich J.E."/>
            <person name="Selbmann L."/>
        </authorList>
    </citation>
    <scope>NUCLEOTIDE SEQUENCE [LARGE SCALE GENOMIC DNA]</scope>
    <source>
        <strain evidence="1 2">CCFEE 5792</strain>
    </source>
</reference>
<evidence type="ECO:0008006" key="3">
    <source>
        <dbReference type="Google" id="ProtNLM"/>
    </source>
</evidence>
<evidence type="ECO:0000313" key="2">
    <source>
        <dbReference type="Proteomes" id="UP001358417"/>
    </source>
</evidence>
<dbReference type="GeneID" id="89980618"/>
<gene>
    <name evidence="1" type="ORF">LTR84_012475</name>
</gene>
<dbReference type="Proteomes" id="UP001358417">
    <property type="component" value="Unassembled WGS sequence"/>
</dbReference>
<dbReference type="PANTHER" id="PTHR42115">
    <property type="entry name" value="BETA-SYNTHASE (BETA-THIONASE), PUTATIVE (AFU_ORTHOLOGUE AFUA_3G08420)-RELATED"/>
    <property type="match status" value="1"/>
</dbReference>
<accession>A0AAV9NF50</accession>
<dbReference type="AlphaFoldDB" id="A0AAV9NF50"/>
<proteinExistence type="predicted"/>
<keyword evidence="2" id="KW-1185">Reference proteome</keyword>
<sequence>MTARSSTPRLQDPPVPAEADFPMMNSVLEQGVPLGGTIVPQHNGMPPLDDQNATTSKLNEWANKYRGATVADLDLPPALSTSPATPLSSALLSASSHDYSHLTVVSDNTRSLLGYLSVSHLKELFESRKLDPSDPVSKAMVKFQRGGGKQYQVITMETELWELEGFFENLGPFATGASQDFAVVTDGGRKFVLGVVTRSDLNEFVKRRPA</sequence>
<dbReference type="SUPFAM" id="SSF54631">
    <property type="entry name" value="CBS-domain pair"/>
    <property type="match status" value="1"/>
</dbReference>
<organism evidence="1 2">
    <name type="scientific">Exophiala bonariae</name>
    <dbReference type="NCBI Taxonomy" id="1690606"/>
    <lineage>
        <taxon>Eukaryota</taxon>
        <taxon>Fungi</taxon>
        <taxon>Dikarya</taxon>
        <taxon>Ascomycota</taxon>
        <taxon>Pezizomycotina</taxon>
        <taxon>Eurotiomycetes</taxon>
        <taxon>Chaetothyriomycetidae</taxon>
        <taxon>Chaetothyriales</taxon>
        <taxon>Herpotrichiellaceae</taxon>
        <taxon>Exophiala</taxon>
    </lineage>
</organism>
<evidence type="ECO:0000313" key="1">
    <source>
        <dbReference type="EMBL" id="KAK5055925.1"/>
    </source>
</evidence>
<dbReference type="InterPro" id="IPR046342">
    <property type="entry name" value="CBS_dom_sf"/>
</dbReference>